<evidence type="ECO:0000313" key="1">
    <source>
        <dbReference type="EMBL" id="QYL16038.1"/>
    </source>
</evidence>
<proteinExistence type="predicted"/>
<accession>A0ABX8VG72</accession>
<dbReference type="EMBL" id="CP080333">
    <property type="protein sequence ID" value="QYL16038.1"/>
    <property type="molecule type" value="Genomic_DNA"/>
</dbReference>
<sequence>MKISSRQRPAHRGVPELVVAQLSGAVGGLMLALDQLRPEAPKRPKIVDRDLTRC</sequence>
<organism evidence="1 2">
    <name type="scientific">Mycolicibacterium pallens</name>
    <dbReference type="NCBI Taxonomy" id="370524"/>
    <lineage>
        <taxon>Bacteria</taxon>
        <taxon>Bacillati</taxon>
        <taxon>Actinomycetota</taxon>
        <taxon>Actinomycetes</taxon>
        <taxon>Mycobacteriales</taxon>
        <taxon>Mycobacteriaceae</taxon>
        <taxon>Mycolicibacterium</taxon>
    </lineage>
</organism>
<dbReference type="RefSeq" id="WP_156909893.1">
    <property type="nucleotide sequence ID" value="NZ_BAAAVX010000043.1"/>
</dbReference>
<dbReference type="Proteomes" id="UP000825367">
    <property type="component" value="Chromosome"/>
</dbReference>
<protein>
    <submittedName>
        <fullName evidence="1">Uncharacterized protein</fullName>
    </submittedName>
</protein>
<name>A0ABX8VG72_9MYCO</name>
<keyword evidence="2" id="KW-1185">Reference proteome</keyword>
<gene>
    <name evidence="1" type="ORF">K0O64_23800</name>
</gene>
<reference evidence="1 2" key="1">
    <citation type="submission" date="2021-07" db="EMBL/GenBank/DDBJ databases">
        <title>Whole genome sequencing of non-tuberculosis mycobacteria type-strains.</title>
        <authorList>
            <person name="Igarashi Y."/>
            <person name="Osugi A."/>
            <person name="Mitarai S."/>
        </authorList>
    </citation>
    <scope>NUCLEOTIDE SEQUENCE [LARGE SCALE GENOMIC DNA]</scope>
    <source>
        <strain evidence="1 2">JCM 16370</strain>
    </source>
</reference>
<evidence type="ECO:0000313" key="2">
    <source>
        <dbReference type="Proteomes" id="UP000825367"/>
    </source>
</evidence>